<dbReference type="CDD" id="cd00302">
    <property type="entry name" value="cytochrome_P450"/>
    <property type="match status" value="1"/>
</dbReference>
<feature type="region of interest" description="Disordered" evidence="3">
    <location>
        <begin position="1"/>
        <end position="35"/>
    </location>
</feature>
<dbReference type="SUPFAM" id="SSF48264">
    <property type="entry name" value="Cytochrome P450"/>
    <property type="match status" value="1"/>
</dbReference>
<evidence type="ECO:0000313" key="4">
    <source>
        <dbReference type="EMBL" id="MFB9631854.1"/>
    </source>
</evidence>
<keyword evidence="2" id="KW-0560">Oxidoreductase</keyword>
<dbReference type="Pfam" id="PF00067">
    <property type="entry name" value="p450"/>
    <property type="match status" value="1"/>
</dbReference>
<dbReference type="RefSeq" id="WP_344988165.1">
    <property type="nucleotide sequence ID" value="NZ_BAAAXV010000002.1"/>
</dbReference>
<evidence type="ECO:0000256" key="1">
    <source>
        <dbReference type="ARBA" id="ARBA00010617"/>
    </source>
</evidence>
<accession>A0ABV5SLF3</accession>
<gene>
    <name evidence="4" type="ORF">ACFFSA_53095</name>
</gene>
<comment type="similarity">
    <text evidence="1 2">Belongs to the cytochrome P450 family.</text>
</comment>
<reference evidence="4 5" key="1">
    <citation type="submission" date="2024-09" db="EMBL/GenBank/DDBJ databases">
        <authorList>
            <person name="Sun Q."/>
            <person name="Mori K."/>
        </authorList>
    </citation>
    <scope>NUCLEOTIDE SEQUENCE [LARGE SCALE GENOMIC DNA]</scope>
    <source>
        <strain evidence="4 5">JCM 3143</strain>
    </source>
</reference>
<organism evidence="4 5">
    <name type="scientific">Nonomuraea helvata</name>
    <dbReference type="NCBI Taxonomy" id="37484"/>
    <lineage>
        <taxon>Bacteria</taxon>
        <taxon>Bacillati</taxon>
        <taxon>Actinomycetota</taxon>
        <taxon>Actinomycetes</taxon>
        <taxon>Streptosporangiales</taxon>
        <taxon>Streptosporangiaceae</taxon>
        <taxon>Nonomuraea</taxon>
    </lineage>
</organism>
<evidence type="ECO:0000313" key="5">
    <source>
        <dbReference type="Proteomes" id="UP001589532"/>
    </source>
</evidence>
<dbReference type="InterPro" id="IPR036396">
    <property type="entry name" value="Cyt_P450_sf"/>
</dbReference>
<sequence length="409" mass="44559">MNDHSGDARKVRREGGSDLAAQGPTARETCPVRQADDGTWEVRGYAQARAVLRGDGTVQAGLGVETVEKLPARIRRPVLYRDGPEHREHRRQTAKYFTPRRVDERYRALMAETAERQLARLREAGEAQLSELSFGMAIEVASAIIGLTSSRPGIRGRLERFFPEKFGRPGLTSPSGIYWLVRQNVNWLRVYLADVRPAIRDHRREPRDDLISHLISEGCTAAEILGECLTFAAAGMVTTREFICVAAWHLFADDALLERYRAADEPGRLAVLHEILRLEPVVARLRRRTTAPLELPGDDGQVTVPPGALIDVFVDAANTDPQAVGPQPLSMCPGRAIDGGGGGTGAAALSFGDGPHRCPGAGIAVLEADVFLSRLFAMDGVRMASAPRVSFNNDIGGYEIRGLTVRTGP</sequence>
<dbReference type="InterPro" id="IPR002397">
    <property type="entry name" value="Cyt_P450_B"/>
</dbReference>
<keyword evidence="5" id="KW-1185">Reference proteome</keyword>
<name>A0ABV5SLF3_9ACTN</name>
<keyword evidence="2" id="KW-0479">Metal-binding</keyword>
<comment type="caution">
    <text evidence="4">The sequence shown here is derived from an EMBL/GenBank/DDBJ whole genome shotgun (WGS) entry which is preliminary data.</text>
</comment>
<proteinExistence type="inferred from homology"/>
<keyword evidence="2" id="KW-0503">Monooxygenase</keyword>
<dbReference type="PRINTS" id="PR00359">
    <property type="entry name" value="BP450"/>
</dbReference>
<dbReference type="PROSITE" id="PS00086">
    <property type="entry name" value="CYTOCHROME_P450"/>
    <property type="match status" value="1"/>
</dbReference>
<evidence type="ECO:0000256" key="2">
    <source>
        <dbReference type="RuleBase" id="RU000461"/>
    </source>
</evidence>
<dbReference type="PANTHER" id="PTHR46696:SF1">
    <property type="entry name" value="CYTOCHROME P450 YJIB-RELATED"/>
    <property type="match status" value="1"/>
</dbReference>
<dbReference type="Gene3D" id="1.10.630.10">
    <property type="entry name" value="Cytochrome P450"/>
    <property type="match status" value="1"/>
</dbReference>
<dbReference type="InterPro" id="IPR017972">
    <property type="entry name" value="Cyt_P450_CS"/>
</dbReference>
<dbReference type="PANTHER" id="PTHR46696">
    <property type="entry name" value="P450, PUTATIVE (EUROFUNG)-RELATED"/>
    <property type="match status" value="1"/>
</dbReference>
<protein>
    <submittedName>
        <fullName evidence="4">Cytochrome P450</fullName>
    </submittedName>
</protein>
<dbReference type="Proteomes" id="UP001589532">
    <property type="component" value="Unassembled WGS sequence"/>
</dbReference>
<keyword evidence="2" id="KW-0349">Heme</keyword>
<keyword evidence="2" id="KW-0408">Iron</keyword>
<dbReference type="EMBL" id="JBHMBW010000109">
    <property type="protein sequence ID" value="MFB9631854.1"/>
    <property type="molecule type" value="Genomic_DNA"/>
</dbReference>
<dbReference type="InterPro" id="IPR001128">
    <property type="entry name" value="Cyt_P450"/>
</dbReference>
<feature type="compositionally biased region" description="Basic and acidic residues" evidence="3">
    <location>
        <begin position="1"/>
        <end position="16"/>
    </location>
</feature>
<evidence type="ECO:0000256" key="3">
    <source>
        <dbReference type="SAM" id="MobiDB-lite"/>
    </source>
</evidence>